<dbReference type="SUPFAM" id="SSF56968">
    <property type="entry name" value="Lipovitellin-phosvitin complex, beta-sheet shell regions"/>
    <property type="match status" value="2"/>
</dbReference>
<feature type="signal peptide" evidence="5">
    <location>
        <begin position="1"/>
        <end position="19"/>
    </location>
</feature>
<dbReference type="InterPro" id="IPR015816">
    <property type="entry name" value="Vitellinogen_b-sht_N"/>
</dbReference>
<dbReference type="Gene3D" id="2.20.50.20">
    <property type="entry name" value="Lipovitellin. Chain A, domain 3"/>
    <property type="match status" value="1"/>
</dbReference>
<dbReference type="PANTHER" id="PTHR37860">
    <property type="entry name" value="AGAP008810-PA"/>
    <property type="match status" value="1"/>
</dbReference>
<feature type="domain" description="Vitellogenin" evidence="6">
    <location>
        <begin position="41"/>
        <end position="642"/>
    </location>
</feature>
<dbReference type="InterPro" id="IPR001747">
    <property type="entry name" value="Vitellogenin_N"/>
</dbReference>
<dbReference type="GO" id="GO:0005319">
    <property type="term" value="F:lipid transporter activity"/>
    <property type="evidence" value="ECO:0007669"/>
    <property type="project" value="InterPro"/>
</dbReference>
<dbReference type="SMART" id="SM00638">
    <property type="entry name" value="LPD_N"/>
    <property type="match status" value="1"/>
</dbReference>
<dbReference type="PANTHER" id="PTHR37860:SF2">
    <property type="entry name" value="VITELLOGENIN DOMAIN-CONTAINING PROTEIN"/>
    <property type="match status" value="1"/>
</dbReference>
<evidence type="ECO:0000313" key="9">
    <source>
        <dbReference type="RefSeq" id="XP_031749020.1"/>
    </source>
</evidence>
<keyword evidence="8" id="KW-1185">Reference proteome</keyword>
<dbReference type="PROSITE" id="PS51233">
    <property type="entry name" value="VWFD"/>
    <property type="match status" value="1"/>
</dbReference>
<dbReference type="Pfam" id="PF08742">
    <property type="entry name" value="C8"/>
    <property type="match status" value="1"/>
</dbReference>
<feature type="region of interest" description="Disordered" evidence="4">
    <location>
        <begin position="686"/>
        <end position="737"/>
    </location>
</feature>
<keyword evidence="2" id="KW-0325">Glycoprotein</keyword>
<gene>
    <name evidence="10" type="primary">XB6038542</name>
    <name evidence="9" type="synonym">LOC100496911</name>
</gene>
<organism evidence="8 9">
    <name type="scientific">Xenopus tropicalis</name>
    <name type="common">Western clawed frog</name>
    <name type="synonym">Silurana tropicalis</name>
    <dbReference type="NCBI Taxonomy" id="8364"/>
    <lineage>
        <taxon>Eukaryota</taxon>
        <taxon>Metazoa</taxon>
        <taxon>Chordata</taxon>
        <taxon>Craniata</taxon>
        <taxon>Vertebrata</taxon>
        <taxon>Euteleostomi</taxon>
        <taxon>Amphibia</taxon>
        <taxon>Batrachia</taxon>
        <taxon>Anura</taxon>
        <taxon>Pipoidea</taxon>
        <taxon>Pipidae</taxon>
        <taxon>Xenopodinae</taxon>
        <taxon>Xenopus</taxon>
        <taxon>Silurana</taxon>
    </lineage>
</organism>
<dbReference type="InterPro" id="IPR001846">
    <property type="entry name" value="VWF_type-D"/>
</dbReference>
<proteinExistence type="predicted"/>
<evidence type="ECO:0000259" key="6">
    <source>
        <dbReference type="PROSITE" id="PS51211"/>
    </source>
</evidence>
<accession>A0A8J1IW88</accession>
<evidence type="ECO:0000313" key="10">
    <source>
        <dbReference type="Xenbase" id="XB-GENE-6038543"/>
    </source>
</evidence>
<feature type="chain" id="PRO_5035231343" evidence="5">
    <location>
        <begin position="20"/>
        <end position="3874"/>
    </location>
</feature>
<dbReference type="Proteomes" id="UP000008143">
    <property type="component" value="Chromosome 9"/>
</dbReference>
<evidence type="ECO:0000256" key="1">
    <source>
        <dbReference type="ARBA" id="ARBA00022729"/>
    </source>
</evidence>
<feature type="compositionally biased region" description="Basic and acidic residues" evidence="4">
    <location>
        <begin position="706"/>
        <end position="730"/>
    </location>
</feature>
<dbReference type="OrthoDB" id="6484170at2759"/>
<dbReference type="PROSITE" id="PS51211">
    <property type="entry name" value="VITELLOGENIN"/>
    <property type="match status" value="1"/>
</dbReference>
<dbReference type="SMART" id="SM01169">
    <property type="entry name" value="DUF1943"/>
    <property type="match status" value="1"/>
</dbReference>
<dbReference type="InterPro" id="IPR011030">
    <property type="entry name" value="Lipovitellin_superhlx_dom"/>
</dbReference>
<evidence type="ECO:0000256" key="4">
    <source>
        <dbReference type="SAM" id="MobiDB-lite"/>
    </source>
</evidence>
<dbReference type="OMA" id="WHNSEAL"/>
<sequence length="3874" mass="436975">MELPAVLLCVIAAGFMGKAQEISEDSGSCMSDCPGTGQLNFQKGSRYIYSYSTSTGTFLAESSSARRDLSLECAVHIEVIGKCHMVLQLKDMKVRTTEMSENSSKEFESLRDALEKLPLQFSYHDGKIQKLCPSSQEPIWSLNIKRGILSVLQGNLKAPAAGRSIVEVDVLGRCPTSYELRGNSLWKRKDLSQCSNRVLGSTSIRSVALPDKTQLLDSHLECLQAFRDGTLTEATCDESHLVTVFSRDGNGAKTQTRTLLKLIRIEADMSTNKDIPGKHYVTSLLYEKETIFGNLHGEDVAETVRNLCLAPSTNYETADLFMNLVFELRLLSAAALSDLWQRSSFKCRDNWQPLLDALPSCGTEACVGLMKDILLAKELENEKAESFLWSLAFLPEPTVGMVGSLVPLLQEEDAGQSVYLAITALLHHFCSITKECHKVPEVQTVMGILQEQLGDNCTAQEDEQIHKMQLILKAIGNAGLAAESLIPVLTSCAFLRSNPDSIRLAAVEAFRRIPCSANRTILAELYQSVHENEEIRIASYYTAMKCPTQEFLHIVRQMLKHEKSMQVGSFVWSHLSQLLESDDPLKQDIADSLPDDILSKDFEGEFWKYSSYSDATVLSESAGANVEASMIFTPSSFIPRSAMANLTIHAMGRAMNILEFGIRLENAEDLLKRMFGHPSFTSNKAFVRKDEENTNSGTPIETMAKANDKKPTSKRYTHGEPPAKKPDQQKMKNFKHSCPSGKYNKINEIQQKFTKGMKSITNELKCGLSMKIFGNELNFLDCEGVKQTIKQYSLSMAELAVRLLKGQEVQYSKRMGLATEEITFPTLSGFPVQLSLNATLSTSVKIRGNMDIKQQANFYINGYIKPSALIQLSSQMGIVGTVGKMGLRWVTGLKAMSSVDGGIQMKKGQELKIFLNTPDESMEILDFSSTLYQVTPDGLKTISNPIYQKERKACMNEEVSKLFGWQPCLDVSYPEDESLLPFPLSGPVKVSLVLRKQDKGLRQYLLEASYNQIPQKDDWIPNEATLHFFMGTPKSEIRRDVGIDLHYNIQHRKFRITLLHPRKKIQLNGKIESSRNSRNGHLELILDDKEIYYIKGLTDLQTAGGEQRYTALAEVKLTKFGSPIILSGNLTKQFGKKMAFSFALNNLLKDTAFFSVVLDKKADDKLKQYSLEGEAYIPGVFGSYAIGLLQKRGDIWTNAVRVKYGLLGDAKYLQHECDTGQKVKMDTNSDDQYKVDVEHEFHCTQMPSFNHKVHLNHEERISHIHSMLEVSYGKHWDEMNNKKKLFISQTFKNNSSPSTASYFMEFTLQVSEKQVNYRTQLIHTHSALESNTNFKMQYNDRIPFVSGLQWKDTSKNDLQKWEGAFTMDTPWLYLYSALKRYQPQRYAYQTIIEMSAGKALTIKNLVLDMFYKDKGSEKEGKIHIHTPTATYLRASTVNFIGGNSFRSYSEMVSLWNQLLKNEIQLENNEKIKLFVFKIKGSKQEFNVSAGYRSIDWPKKSNFSMKTMWTDQKSYPLIFQLDGQIEELKKDKMLYQKQGLLYLRHPFKVPVPQSILLQETFTVDKQKRHYMLETKLLMDEMEECVQTITLGYNADNPYICADLRHPYKHQVFPNNLEICASTKRHNLGKTEIEATIKANKRNVFGLSGTFQNKSSKRELWHVLRMDMTHSFQLRIPRALIFDGEIFSRHIKQDEFNHGIWGKLIINRNNTLQLHAQLNRTLNQIGFFSYFTHPFALRIPHNIQADATMKRYGARDVNGTFTLHWGKEVLLFEVDLSNDSRTNIGIIGLSASLHQTVLADPLTAHLRITGKALPSRFSLLSETIVNNQSLLIELLGSKEQKVGLVFSFSGNLIHTINGLTILPHQLLIEGSLKQKKNINEGYISFLKNQEFYRIYVRNRNVFGNVTQHNITFNLSQNGSHSMPAETKLRAYVQLEELDKNGEVCIQADEKLLCMDLSNSGDHTQRGVTGKLVHNLFSLQNAGIPMASAVEVTLQNTSNNRTFSIALDNGKSRVDISLGLERILPGSQLTARLKHNVGDLKFHGLPYNINGICYYQSADKGFVTGMAVQAEDEHIKAEMNKKTTGNTSNIILSLQNDLSSINYIIPSSMKITCNGEFTSSLFYGHCNGDIARKTSQFSIPLRTTFNGSLLANGYKTNLFGLVSTGDEFGRMTINTESGLQNTIEIGFKHALPQLYTLGITKDNKIRISATRQGKTGTVVDIAIGKCLIKASAEAREENNGSETILNWTTSVFNSCFLTEKFNIPKNLLVNGSLQRDLCGFGLAIQIGYDENNANLLVKKTCNPYFVEGSLNHTIHYLNVLGLPSVNQFLFSTSTTPTLGGHIMLQSGQCRIGATADVMSGNKTEWMLLTETDCKPLKALHIPSQSRVNGSLAINGCKVELLCALTFNGNSSELHVRSECQPKMKMEIEFRHNLFLLKGISEENKMSVIVGKLSNYNIEMLLQSGSCAFEIKGDIHTDNKLQWKMFLENKCKTMQDLGVPHKIDGSGYIVVNKKANLDSQMLIVVDESTLQGLLILKASEKKQELDAILTHNIQPALNLGVPKKAVLDMTTERSSEFYKRSIQLSLDNKQQISEEMSFHQKADHISIIYKIIHNLDILKKIHLEDRLDIEATVDLKEIRNISVSTHYGSRVMNASVQIMGNETRTNLTGSILHNWPWLLQNKFPASLKVSVGMQATEDEQEVTLQTASAETWLTCTVALLGKADESKVHIRSMHNSDIFLKYGYPKVVILNGRLCTLCLEGNRSSITLGVDFGKKILNLDVSALRDQPGSININAGVEHSIHVLRILGIPSITQMVLQLISTNKNLGGNWKLICDRRTHIFITASTRTQQQRDEVNIKVVHNVPFLQRYIPNSSYLITKVSYSMNEAGASVLLKIDEKELKVSTMLNITVSSYTSTVQLEHTVPQFKNVPAQIEIRTTFEKSHKTCALRQETIWGSKEVTLMAIYTGQFPKLSGGHEVMGEFSQSLFPKTIRHGKVKIYLEHSVHNHQDHVTIGWNGRDQAGISSLLKIGKERFDCRVGISHPFNFSVRHLEISSLSEKRGSKYNHQTQVAWNKGFPVNLRLTLDDKLMNDSKVWNACVSILPGQIQQLISVGNIQACGYMEKDSNAFQEYMDLMWNSKKFKQTLMYEKHIDGGPDTLQLEAIFENIFPADCSKHHISAKMGTNYLDTVDHVLKLELCNLQHPVVISGKHSLNKEELIMSENRLSFTSNERDDAVFILALDETGRQEQEQNYSISLHLKASESIKMGMIGQYLSSSSKHEVQLQTTFNENDLLTLNASSGKTCIQVNVVQNIQGSSEEKGLELSACTDSQYLAAVNTYLRVNGIRDRLGQLVLSASNQSLSFYYQGCGEAIAKAENLLGNIGLHVKTHIVEINKKLDTYVKGFQRTVQEYEFLHEAAGWPSKISQDIAGVLQNVPKSFNQMWKQSGLRQALRHDLPIYFERLNNLVKQMQTELQRPLVTLKDAYYDATLKPLEDVWQEKTETWLRKINAFLPSIVKDEWLMDPVRRLVDALKAGLDVGTHQLLKWTDAKLSRAVSKIRKPLTRLFSYSSNCTVMLNFPLLPREYHVTGLANITHYIIEEKLMKPIKDMYSINLMAEYYRFKRRMMESPFEYHAVLIGNKHVVTFDGILLNVASKCSLLLAKDFMYNKFTLILNQGGGTMRSLHVDMNHVSVDIYPGLKIEENCQRLDLPVYKNGIFIKKDANHIEVANQEGITVQCDIYHDICSFTLEGWYHGISAGLFGTNDNESGNDFLLPDHSHTNSTQDFSLKWQVDTQCSSGRKKIKACPTSPHQKLCKALFQGSNSVLRNCFRVIYPQPFYNACVEDICDSNEIKPICNLAAAYVHLCNRNFVPIEIPLQCA</sequence>
<dbReference type="Pfam" id="PF00094">
    <property type="entry name" value="VWD"/>
    <property type="match status" value="1"/>
</dbReference>
<name>A0A8J1IW88_XENTR</name>
<dbReference type="SMART" id="SM00216">
    <property type="entry name" value="VWD"/>
    <property type="match status" value="1"/>
</dbReference>
<dbReference type="Pfam" id="PF01347">
    <property type="entry name" value="Vitellogenin_N"/>
    <property type="match status" value="1"/>
</dbReference>
<dbReference type="Gene3D" id="1.25.10.20">
    <property type="entry name" value="Vitellinogen, superhelical"/>
    <property type="match status" value="1"/>
</dbReference>
<evidence type="ECO:0000256" key="5">
    <source>
        <dbReference type="SAM" id="SignalP"/>
    </source>
</evidence>
<dbReference type="SUPFAM" id="SSF48431">
    <property type="entry name" value="Lipovitellin-phosvitin complex, superhelical domain"/>
    <property type="match status" value="1"/>
</dbReference>
<protein>
    <submittedName>
        <fullName evidence="9">Uncharacterized protein LOC100496911 isoform X1</fullName>
    </submittedName>
</protein>
<dbReference type="InterPro" id="IPR048484">
    <property type="entry name" value="LOC400499-like"/>
</dbReference>
<keyword evidence="1 5" id="KW-0732">Signal</keyword>
<evidence type="ECO:0000256" key="2">
    <source>
        <dbReference type="ARBA" id="ARBA00023180"/>
    </source>
</evidence>
<evidence type="ECO:0000313" key="8">
    <source>
        <dbReference type="Proteomes" id="UP000008143"/>
    </source>
</evidence>
<comment type="caution">
    <text evidence="3">Lacks conserved residue(s) required for the propagation of feature annotation.</text>
</comment>
<dbReference type="RefSeq" id="XP_031749020.1">
    <property type="nucleotide sequence ID" value="XM_031893160.1"/>
</dbReference>
<dbReference type="InterPro" id="IPR014853">
    <property type="entry name" value="VWF/SSPO/ZAN-like_Cys-rich_dom"/>
</dbReference>
<reference evidence="9" key="1">
    <citation type="submission" date="2025-08" db="UniProtKB">
        <authorList>
            <consortium name="RefSeq"/>
        </authorList>
    </citation>
    <scope>IDENTIFICATION</scope>
    <source>
        <strain evidence="9">Nigerian</strain>
        <tissue evidence="9">Liver and blood</tissue>
    </source>
</reference>
<dbReference type="Gene3D" id="2.20.80.10">
    <property type="entry name" value="Lipovitellin-phosvitin complex, chain A, domain 4"/>
    <property type="match status" value="1"/>
</dbReference>
<dbReference type="Pfam" id="PF09172">
    <property type="entry name" value="Vit_open_b-sht"/>
    <property type="match status" value="1"/>
</dbReference>
<dbReference type="InterPro" id="IPR015817">
    <property type="entry name" value="Vitellinogen_open_b-sht_sub1"/>
</dbReference>
<evidence type="ECO:0000259" key="7">
    <source>
        <dbReference type="PROSITE" id="PS51233"/>
    </source>
</evidence>
<dbReference type="InterPro" id="IPR015819">
    <property type="entry name" value="Lipid_transp_b-sht_shell"/>
</dbReference>
<evidence type="ECO:0000256" key="3">
    <source>
        <dbReference type="PROSITE-ProRule" id="PRU00557"/>
    </source>
</evidence>
<feature type="domain" description="VWFD" evidence="7">
    <location>
        <begin position="3627"/>
        <end position="3791"/>
    </location>
</feature>
<dbReference type="Pfam" id="PF21013">
    <property type="entry name" value="LOC400499"/>
    <property type="match status" value="1"/>
</dbReference>
<dbReference type="AGR" id="Xenbase:XB-GENE-6038543"/>
<dbReference type="InterPro" id="IPR015255">
    <property type="entry name" value="Vitellinogen_open_b-sht"/>
</dbReference>
<dbReference type="Xenbase" id="XB-GENE-6038543">
    <property type="gene designation" value="XB6038542"/>
</dbReference>
<dbReference type="Gene3D" id="2.30.230.10">
    <property type="entry name" value="Lipovitellin, beta-sheet shell regions, chain A"/>
    <property type="match status" value="1"/>
</dbReference>